<dbReference type="GO" id="GO:0016746">
    <property type="term" value="F:acyltransferase activity"/>
    <property type="evidence" value="ECO:0007669"/>
    <property type="project" value="UniProtKB-KW"/>
</dbReference>
<feature type="transmembrane region" description="Helical" evidence="1">
    <location>
        <begin position="94"/>
        <end position="114"/>
    </location>
</feature>
<proteinExistence type="predicted"/>
<dbReference type="InterPro" id="IPR002656">
    <property type="entry name" value="Acyl_transf_3_dom"/>
</dbReference>
<keyword evidence="4" id="KW-1185">Reference proteome</keyword>
<dbReference type="EC" id="2.3.-.-" evidence="3"/>
<feature type="transmembrane region" description="Helical" evidence="1">
    <location>
        <begin position="259"/>
        <end position="277"/>
    </location>
</feature>
<feature type="transmembrane region" description="Helical" evidence="1">
    <location>
        <begin position="236"/>
        <end position="253"/>
    </location>
</feature>
<feature type="transmembrane region" description="Helical" evidence="1">
    <location>
        <begin position="57"/>
        <end position="74"/>
    </location>
</feature>
<keyword evidence="1" id="KW-1133">Transmembrane helix</keyword>
<dbReference type="EMBL" id="CP121106">
    <property type="protein sequence ID" value="WFL78076.1"/>
    <property type="molecule type" value="Genomic_DNA"/>
</dbReference>
<organism evidence="3 4">
    <name type="scientific">Altererythrobacter arenosus</name>
    <dbReference type="NCBI Taxonomy" id="3032592"/>
    <lineage>
        <taxon>Bacteria</taxon>
        <taxon>Pseudomonadati</taxon>
        <taxon>Pseudomonadota</taxon>
        <taxon>Alphaproteobacteria</taxon>
        <taxon>Sphingomonadales</taxon>
        <taxon>Erythrobacteraceae</taxon>
        <taxon>Altererythrobacter</taxon>
    </lineage>
</organism>
<feature type="transmembrane region" description="Helical" evidence="1">
    <location>
        <begin position="315"/>
        <end position="333"/>
    </location>
</feature>
<feature type="domain" description="Acyltransferase 3" evidence="2">
    <location>
        <begin position="18"/>
        <end position="332"/>
    </location>
</feature>
<accession>A0ABY8FXF1</accession>
<keyword evidence="3" id="KW-0808">Transferase</keyword>
<evidence type="ECO:0000313" key="3">
    <source>
        <dbReference type="EMBL" id="WFL78076.1"/>
    </source>
</evidence>
<reference evidence="3 4" key="1">
    <citation type="submission" date="2023-03" db="EMBL/GenBank/DDBJ databases">
        <title>Altererythrobacter sp. CAU 1644 isolated from sand.</title>
        <authorList>
            <person name="Kim W."/>
        </authorList>
    </citation>
    <scope>NUCLEOTIDE SEQUENCE [LARGE SCALE GENOMIC DNA]</scope>
    <source>
        <strain evidence="3 4">CAU 1644</strain>
    </source>
</reference>
<feature type="transmembrane region" description="Helical" evidence="1">
    <location>
        <begin position="21"/>
        <end position="37"/>
    </location>
</feature>
<evidence type="ECO:0000259" key="2">
    <source>
        <dbReference type="Pfam" id="PF01757"/>
    </source>
</evidence>
<sequence length="347" mass="37815">MESLQGRTLSSLAGEKNGFDTIRLLAACAVIFSHSFPLTGRHEPLMALTGQATLGDLAVAAFFLISGLLVSASFDRGSLARYADRRLRRIMPGLVVSVAISAFVFGSIFSSLPLGEFLVHPETLRFLGNALFLPVGYDLPGVFLDHPMRAVNGSLWSLKYEMACYVFVPIALAAARWRKPAVIAAWLASFAVAWAIPDGARGAAYVLDLGAGLFRFYGTGMLLYLFADRVVIRRDWAWYALALMIAAAFTPLFEEVAATAGAYAMVSFAYLCGKRFRKLTAKGDISYGVYVYAFPIQQMFVPLSLTFALPWLGNALLALPLAAFAGLLSWLVVERPALKYGRKPSPR</sequence>
<gene>
    <name evidence="3" type="ORF">P7228_03120</name>
</gene>
<dbReference type="Proteomes" id="UP001215827">
    <property type="component" value="Chromosome"/>
</dbReference>
<evidence type="ECO:0000313" key="4">
    <source>
        <dbReference type="Proteomes" id="UP001215827"/>
    </source>
</evidence>
<dbReference type="PANTHER" id="PTHR23028">
    <property type="entry name" value="ACETYLTRANSFERASE"/>
    <property type="match status" value="1"/>
</dbReference>
<name>A0ABY8FXF1_9SPHN</name>
<evidence type="ECO:0000256" key="1">
    <source>
        <dbReference type="SAM" id="Phobius"/>
    </source>
</evidence>
<dbReference type="RefSeq" id="WP_278016767.1">
    <property type="nucleotide sequence ID" value="NZ_CP121106.1"/>
</dbReference>
<feature type="transmembrane region" description="Helical" evidence="1">
    <location>
        <begin position="181"/>
        <end position="197"/>
    </location>
</feature>
<feature type="transmembrane region" description="Helical" evidence="1">
    <location>
        <begin position="155"/>
        <end position="174"/>
    </location>
</feature>
<keyword evidence="3" id="KW-0012">Acyltransferase</keyword>
<dbReference type="InterPro" id="IPR050879">
    <property type="entry name" value="Acyltransferase_3"/>
</dbReference>
<dbReference type="Pfam" id="PF01757">
    <property type="entry name" value="Acyl_transf_3"/>
    <property type="match status" value="1"/>
</dbReference>
<dbReference type="PANTHER" id="PTHR23028:SF131">
    <property type="entry name" value="BLR2367 PROTEIN"/>
    <property type="match status" value="1"/>
</dbReference>
<feature type="transmembrane region" description="Helical" evidence="1">
    <location>
        <begin position="203"/>
        <end position="224"/>
    </location>
</feature>
<keyword evidence="1" id="KW-0472">Membrane</keyword>
<feature type="transmembrane region" description="Helical" evidence="1">
    <location>
        <begin position="289"/>
        <end position="309"/>
    </location>
</feature>
<protein>
    <submittedName>
        <fullName evidence="3">Acyltransferase</fullName>
        <ecNumber evidence="3">2.3.-.-</ecNumber>
    </submittedName>
</protein>
<keyword evidence="1" id="KW-0812">Transmembrane</keyword>